<dbReference type="GO" id="GO:0005524">
    <property type="term" value="F:ATP binding"/>
    <property type="evidence" value="ECO:0007669"/>
    <property type="project" value="UniProtKB-KW"/>
</dbReference>
<dbReference type="SUPFAM" id="SSF52540">
    <property type="entry name" value="P-loop containing nucleoside triphosphate hydrolases"/>
    <property type="match status" value="1"/>
</dbReference>
<evidence type="ECO:0000256" key="2">
    <source>
        <dbReference type="ARBA" id="ARBA00022448"/>
    </source>
</evidence>
<dbReference type="InterPro" id="IPR000253">
    <property type="entry name" value="FHA_dom"/>
</dbReference>
<dbReference type="CDD" id="cd00060">
    <property type="entry name" value="FHA"/>
    <property type="match status" value="2"/>
</dbReference>
<dbReference type="EMBL" id="CP030120">
    <property type="protein sequence ID" value="QDL12761.1"/>
    <property type="molecule type" value="Genomic_DNA"/>
</dbReference>
<dbReference type="GO" id="GO:0016020">
    <property type="term" value="C:membrane"/>
    <property type="evidence" value="ECO:0007669"/>
    <property type="project" value="UniProtKB-SubCell"/>
</dbReference>
<keyword evidence="4" id="KW-0547">Nucleotide-binding</keyword>
<dbReference type="SMART" id="SM00382">
    <property type="entry name" value="AAA"/>
    <property type="match status" value="1"/>
</dbReference>
<dbReference type="AlphaFoldDB" id="A0A856MSX1"/>
<dbReference type="PROSITE" id="PS50893">
    <property type="entry name" value="ABC_TRANSPORTER_2"/>
    <property type="match status" value="1"/>
</dbReference>
<feature type="transmembrane region" description="Helical" evidence="11">
    <location>
        <begin position="659"/>
        <end position="679"/>
    </location>
</feature>
<dbReference type="InterPro" id="IPR003439">
    <property type="entry name" value="ABC_transporter-like_ATP-bd"/>
</dbReference>
<organism evidence="14 15">
    <name type="scientific">Brasilonema sennae CENA114</name>
    <dbReference type="NCBI Taxonomy" id="415709"/>
    <lineage>
        <taxon>Bacteria</taxon>
        <taxon>Bacillati</taxon>
        <taxon>Cyanobacteriota</taxon>
        <taxon>Cyanophyceae</taxon>
        <taxon>Nostocales</taxon>
        <taxon>Scytonemataceae</taxon>
        <taxon>Brasilonema</taxon>
        <taxon>Bromeliae group (in: Brasilonema)</taxon>
    </lineage>
</organism>
<feature type="transmembrane region" description="Helical" evidence="11">
    <location>
        <begin position="691"/>
        <end position="710"/>
    </location>
</feature>
<keyword evidence="9" id="KW-0175">Coiled coil</keyword>
<keyword evidence="8" id="KW-0694">RNA-binding</keyword>
<evidence type="ECO:0000256" key="7">
    <source>
        <dbReference type="ARBA" id="ARBA00023136"/>
    </source>
</evidence>
<evidence type="ECO:0000313" key="15">
    <source>
        <dbReference type="Proteomes" id="UP000503129"/>
    </source>
</evidence>
<proteinExistence type="predicted"/>
<dbReference type="GO" id="GO:0016887">
    <property type="term" value="F:ATP hydrolysis activity"/>
    <property type="evidence" value="ECO:0007669"/>
    <property type="project" value="InterPro"/>
</dbReference>
<dbReference type="InterPro" id="IPR008984">
    <property type="entry name" value="SMAD_FHA_dom_sf"/>
</dbReference>
<reference evidence="14 15" key="1">
    <citation type="submission" date="2018-06" db="EMBL/GenBank/DDBJ databases">
        <title>Comparative genomics of Brasilonema spp. strains.</title>
        <authorList>
            <person name="Alvarenga D.O."/>
            <person name="Fiore M.F."/>
            <person name="Varani A.M."/>
        </authorList>
    </citation>
    <scope>NUCLEOTIDE SEQUENCE [LARGE SCALE GENOMIC DNA]</scope>
    <source>
        <strain evidence="14 15">CENA114</strain>
        <plasmid evidence="15">pboct2</plasmid>
    </source>
</reference>
<keyword evidence="7 11" id="KW-0472">Membrane</keyword>
<dbReference type="InterPro" id="IPR050352">
    <property type="entry name" value="ABCG_transporters"/>
</dbReference>
<dbReference type="Proteomes" id="UP000503129">
    <property type="component" value="Plasmid pBOCT2"/>
</dbReference>
<dbReference type="InterPro" id="IPR017871">
    <property type="entry name" value="ABC_transporter-like_CS"/>
</dbReference>
<evidence type="ECO:0000259" key="12">
    <source>
        <dbReference type="PROSITE" id="PS50006"/>
    </source>
</evidence>
<keyword evidence="6 11" id="KW-1133">Transmembrane helix</keyword>
<feature type="domain" description="FHA" evidence="12">
    <location>
        <begin position="144"/>
        <end position="193"/>
    </location>
</feature>
<feature type="region of interest" description="Disordered" evidence="10">
    <location>
        <begin position="790"/>
        <end position="813"/>
    </location>
</feature>
<dbReference type="Gene3D" id="3.40.50.300">
    <property type="entry name" value="P-loop containing nucleotide triphosphate hydrolases"/>
    <property type="match status" value="1"/>
</dbReference>
<evidence type="ECO:0000256" key="10">
    <source>
        <dbReference type="SAM" id="MobiDB-lite"/>
    </source>
</evidence>
<feature type="transmembrane region" description="Helical" evidence="11">
    <location>
        <begin position="619"/>
        <end position="639"/>
    </location>
</feature>
<dbReference type="InterPro" id="IPR003593">
    <property type="entry name" value="AAA+_ATPase"/>
</dbReference>
<dbReference type="InterPro" id="IPR027417">
    <property type="entry name" value="P-loop_NTPase"/>
</dbReference>
<feature type="domain" description="FHA" evidence="12">
    <location>
        <begin position="27"/>
        <end position="76"/>
    </location>
</feature>
<evidence type="ECO:0000259" key="13">
    <source>
        <dbReference type="PROSITE" id="PS50893"/>
    </source>
</evidence>
<evidence type="ECO:0000256" key="4">
    <source>
        <dbReference type="ARBA" id="ARBA00022741"/>
    </source>
</evidence>
<dbReference type="KEGG" id="bsen:DP114_33995"/>
<dbReference type="PROSITE" id="PS50006">
    <property type="entry name" value="FHA_DOMAIN"/>
    <property type="match status" value="2"/>
</dbReference>
<accession>A0A856MSX1</accession>
<evidence type="ECO:0000256" key="1">
    <source>
        <dbReference type="ARBA" id="ARBA00004141"/>
    </source>
</evidence>
<evidence type="ECO:0000256" key="6">
    <source>
        <dbReference type="ARBA" id="ARBA00022989"/>
    </source>
</evidence>
<dbReference type="GO" id="GO:0140359">
    <property type="term" value="F:ABC-type transporter activity"/>
    <property type="evidence" value="ECO:0007669"/>
    <property type="project" value="InterPro"/>
</dbReference>
<dbReference type="InterPro" id="IPR013525">
    <property type="entry name" value="ABC2_TM"/>
</dbReference>
<keyword evidence="5 14" id="KW-0067">ATP-binding</keyword>
<dbReference type="PANTHER" id="PTHR48041:SF139">
    <property type="entry name" value="PROTEIN SCARLET"/>
    <property type="match status" value="1"/>
</dbReference>
<feature type="coiled-coil region" evidence="9">
    <location>
        <begin position="813"/>
        <end position="840"/>
    </location>
</feature>
<sequence length="895" mass="100564">MSVPRARLEIIKDDKLQKEFLLDQNVVGIGREEENTVVLSEANVSRYHAELNWNGDRYFITDLSSYCGTWVNQDRVNPQVPIPLTHGDTIRIGSFDVRFLTDVNVLPPQMPVNRQEATVFEPPANSTAIALPTTVLDLRGRSSFSIGRDRKNDIAIEHPTVSRFHTHIERKDGSLYITDLSSTNGTFVNGKPIHEARLLRAGDTIRIGPSRMVLHTDEKIIREDEQGNLRLDAVNLRKVVGKGTTLLNDISLSIMPREFVVIAGVSGGGKSTLLDALNGFRPATSGSVLVNNTDLYKNFNAYRTQLGYVPQDDIIHKELTVRQALDFAARLRMPADTTDAERQQRLNEVLDDLELTHRQNVPVKSLSGGQRKRVSIGVELLTKPSLFFLDEATSGLDPGTEAQIMRLLRKLADQGRTILLITHATKNVTLCDLVVFLAKGGRVAYFGSPQEAIQYFGVQEFDEIYDKVEDELSPEEWQRRYKESPQYQKYVVERQSILPQPQSDAQQGRPKQQHSASQTKNISGWQQFLILSQRNLAILMRDRASLILMLAIAPILGILDFITWQRTLFDPDKGDAGQAITMLFTTALIAVLVGSLATMREIVKEVEIYRRERAIGLQIIPYILSKVWIGVLLALYQAAIFLLTKKLAVEIPGGAETLVSMYVTLVLATIAGMVMGLLVSALSPNQNMAPLLTIIFLVPQITFGGGMLPLNSFGMPGQLINHITLTKWSFEALVTITELGRDVAEDECWQLSEAQRKQLTDTEKNQRCKCLGTKLFQSCKFPGLKAKYDPVVDQPEPKKPKFPGNPPSEPQKLSEYKEKVNEYNREIESWQNKYSDWKQKYQTAIGAAEGVIDRFYQDYGEMFKVNVTKHWTILGLVILAMFGILLGVQQRKDII</sequence>
<evidence type="ECO:0000256" key="5">
    <source>
        <dbReference type="ARBA" id="ARBA00022840"/>
    </source>
</evidence>
<dbReference type="PANTHER" id="PTHR48041">
    <property type="entry name" value="ABC TRANSPORTER G FAMILY MEMBER 28"/>
    <property type="match status" value="1"/>
</dbReference>
<dbReference type="RefSeq" id="WP_169264109.1">
    <property type="nucleotide sequence ID" value="NZ_CAWOXK010000003.1"/>
</dbReference>
<dbReference type="SUPFAM" id="SSF49879">
    <property type="entry name" value="SMAD/FHA domain"/>
    <property type="match status" value="2"/>
</dbReference>
<dbReference type="PROSITE" id="PS50889">
    <property type="entry name" value="S4"/>
    <property type="match status" value="1"/>
</dbReference>
<dbReference type="GO" id="GO:0003723">
    <property type="term" value="F:RNA binding"/>
    <property type="evidence" value="ECO:0007669"/>
    <property type="project" value="UniProtKB-KW"/>
</dbReference>
<dbReference type="Pfam" id="PF00498">
    <property type="entry name" value="FHA"/>
    <property type="match status" value="2"/>
</dbReference>
<dbReference type="CDD" id="cd03213">
    <property type="entry name" value="ABCG_EPDR"/>
    <property type="match status" value="1"/>
</dbReference>
<feature type="transmembrane region" description="Helical" evidence="11">
    <location>
        <begin position="576"/>
        <end position="598"/>
    </location>
</feature>
<evidence type="ECO:0000313" key="14">
    <source>
        <dbReference type="EMBL" id="QDL12761.1"/>
    </source>
</evidence>
<dbReference type="Pfam" id="PF00005">
    <property type="entry name" value="ABC_tran"/>
    <property type="match status" value="1"/>
</dbReference>
<keyword evidence="2" id="KW-0813">Transport</keyword>
<dbReference type="Pfam" id="PF01061">
    <property type="entry name" value="ABC2_membrane"/>
    <property type="match status" value="1"/>
</dbReference>
<dbReference type="SMART" id="SM00240">
    <property type="entry name" value="FHA"/>
    <property type="match status" value="2"/>
</dbReference>
<evidence type="ECO:0000256" key="8">
    <source>
        <dbReference type="PROSITE-ProRule" id="PRU00182"/>
    </source>
</evidence>
<geneLocation type="plasmid" evidence="15">
    <name>pboct2</name>
</geneLocation>
<keyword evidence="14" id="KW-0614">Plasmid</keyword>
<gene>
    <name evidence="14" type="ORF">DP114_33995</name>
</gene>
<feature type="compositionally biased region" description="Basic and acidic residues" evidence="10">
    <location>
        <begin position="790"/>
        <end position="799"/>
    </location>
</feature>
<protein>
    <submittedName>
        <fullName evidence="14">ABC transporter ATP-binding protein</fullName>
    </submittedName>
</protein>
<keyword evidence="3 11" id="KW-0812">Transmembrane</keyword>
<feature type="transmembrane region" description="Helical" evidence="11">
    <location>
        <begin position="544"/>
        <end position="564"/>
    </location>
</feature>
<comment type="subcellular location">
    <subcellularLocation>
        <location evidence="1">Membrane</location>
        <topology evidence="1">Multi-pass membrane protein</topology>
    </subcellularLocation>
</comment>
<evidence type="ECO:0000256" key="9">
    <source>
        <dbReference type="SAM" id="Coils"/>
    </source>
</evidence>
<evidence type="ECO:0000256" key="11">
    <source>
        <dbReference type="SAM" id="Phobius"/>
    </source>
</evidence>
<feature type="transmembrane region" description="Helical" evidence="11">
    <location>
        <begin position="870"/>
        <end position="888"/>
    </location>
</feature>
<name>A0A856MSX1_9CYAN</name>
<evidence type="ECO:0000256" key="3">
    <source>
        <dbReference type="ARBA" id="ARBA00022692"/>
    </source>
</evidence>
<dbReference type="FunFam" id="3.40.50.300:FF:000474">
    <property type="entry name" value="Putative ABC transporter ATP-binding subunit"/>
    <property type="match status" value="1"/>
</dbReference>
<dbReference type="Gene3D" id="2.60.200.20">
    <property type="match status" value="2"/>
</dbReference>
<keyword evidence="15" id="KW-1185">Reference proteome</keyword>
<dbReference type="PROSITE" id="PS00211">
    <property type="entry name" value="ABC_TRANSPORTER_1"/>
    <property type="match status" value="1"/>
</dbReference>
<feature type="domain" description="ABC transporter" evidence="13">
    <location>
        <begin position="231"/>
        <end position="465"/>
    </location>
</feature>